<evidence type="ECO:0000313" key="5">
    <source>
        <dbReference type="Proteomes" id="UP000238274"/>
    </source>
</evidence>
<feature type="compositionally biased region" description="Polar residues" evidence="1">
    <location>
        <begin position="410"/>
        <end position="419"/>
    </location>
</feature>
<dbReference type="Proteomes" id="UP000238274">
    <property type="component" value="Unassembled WGS sequence"/>
</dbReference>
<dbReference type="AlphaFoldDB" id="A0A2S4VG70"/>
<dbReference type="VEuPathDB" id="FungiDB:PSHT_09577"/>
<dbReference type="GO" id="GO:0005737">
    <property type="term" value="C:cytoplasm"/>
    <property type="evidence" value="ECO:0007669"/>
    <property type="project" value="TreeGrafter"/>
</dbReference>
<dbReference type="VEuPathDB" id="FungiDB:PSTT_16842"/>
<gene>
    <name evidence="4" type="ORF">PSHT_09577</name>
</gene>
<dbReference type="GO" id="GO:0000049">
    <property type="term" value="F:tRNA binding"/>
    <property type="evidence" value="ECO:0007669"/>
    <property type="project" value="TreeGrafter"/>
</dbReference>
<dbReference type="PANTHER" id="PTHR22808">
    <property type="entry name" value="NCL1 YEAST -RELATED NOL1/NOP2/FMU SUN DOMAIN-CONTAINING"/>
    <property type="match status" value="1"/>
</dbReference>
<accession>A0A2S4VG70</accession>
<dbReference type="Gene3D" id="3.40.50.150">
    <property type="entry name" value="Vaccinia Virus protein VP39"/>
    <property type="match status" value="2"/>
</dbReference>
<dbReference type="InterPro" id="IPR049560">
    <property type="entry name" value="MeTrfase_RsmB-F_NOP2_cat"/>
</dbReference>
<proteinExistence type="predicted"/>
<reference evidence="5" key="2">
    <citation type="journal article" date="2018" name="BMC Genomics">
        <title>Genomic insights into host adaptation between the wheat stripe rust pathogen (Puccinia striiformis f. sp. tritici) and the barley stripe rust pathogen (Puccinia striiformis f. sp. hordei).</title>
        <authorList>
            <person name="Xia C."/>
            <person name="Wang M."/>
            <person name="Yin C."/>
            <person name="Cornejo O.E."/>
            <person name="Hulbert S.H."/>
            <person name="Chen X."/>
        </authorList>
    </citation>
    <scope>NUCLEOTIDE SEQUENCE [LARGE SCALE GENOMIC DNA]</scope>
    <source>
        <strain evidence="5">93TX-2</strain>
    </source>
</reference>
<dbReference type="PANTHER" id="PTHR22808:SF1">
    <property type="entry name" value="RNA CYTOSINE-C(5)-METHYLTRANSFERASE NSUN2-RELATED"/>
    <property type="match status" value="1"/>
</dbReference>
<dbReference type="Pfam" id="PF01189">
    <property type="entry name" value="Methyltr_RsmB-F"/>
    <property type="match status" value="1"/>
</dbReference>
<feature type="domain" description="SAM-dependent methyltransferase RsmB-F/NOP2-type catalytic core" evidence="2">
    <location>
        <begin position="235"/>
        <end position="286"/>
    </location>
</feature>
<feature type="domain" description="RNA cytosine-C(5)-methyltransferase NSUN2-like pre-PUA" evidence="3">
    <location>
        <begin position="461"/>
        <end position="522"/>
    </location>
</feature>
<dbReference type="InterPro" id="IPR023267">
    <property type="entry name" value="RCMT"/>
</dbReference>
<organism evidence="4 5">
    <name type="scientific">Puccinia striiformis</name>
    <dbReference type="NCBI Taxonomy" id="27350"/>
    <lineage>
        <taxon>Eukaryota</taxon>
        <taxon>Fungi</taxon>
        <taxon>Dikarya</taxon>
        <taxon>Basidiomycota</taxon>
        <taxon>Pucciniomycotina</taxon>
        <taxon>Pucciniomycetes</taxon>
        <taxon>Pucciniales</taxon>
        <taxon>Pucciniaceae</taxon>
        <taxon>Puccinia</taxon>
    </lineage>
</organism>
<evidence type="ECO:0000259" key="3">
    <source>
        <dbReference type="Pfam" id="PF25376"/>
    </source>
</evidence>
<feature type="compositionally biased region" description="Basic and acidic residues" evidence="1">
    <location>
        <begin position="399"/>
        <end position="408"/>
    </location>
</feature>
<name>A0A2S4VG70_9BASI</name>
<dbReference type="GO" id="GO:0030488">
    <property type="term" value="P:tRNA methylation"/>
    <property type="evidence" value="ECO:0007669"/>
    <property type="project" value="TreeGrafter"/>
</dbReference>
<evidence type="ECO:0000256" key="1">
    <source>
        <dbReference type="SAM" id="MobiDB-lite"/>
    </source>
</evidence>
<dbReference type="OrthoDB" id="6093671at2759"/>
<evidence type="ECO:0000259" key="2">
    <source>
        <dbReference type="Pfam" id="PF01189"/>
    </source>
</evidence>
<keyword evidence="5" id="KW-1185">Reference proteome</keyword>
<dbReference type="EMBL" id="PKSM01000137">
    <property type="protein sequence ID" value="POW08390.1"/>
    <property type="molecule type" value="Genomic_DNA"/>
</dbReference>
<dbReference type="Pfam" id="PF25376">
    <property type="entry name" value="Pre-PUA_NSUN2"/>
    <property type="match status" value="1"/>
</dbReference>
<dbReference type="GO" id="GO:0016428">
    <property type="term" value="F:tRNA (cytidine-5-)-methyltransferase activity"/>
    <property type="evidence" value="ECO:0007669"/>
    <property type="project" value="TreeGrafter"/>
</dbReference>
<dbReference type="VEuPathDB" id="FungiDB:PSTT_10976"/>
<dbReference type="InterPro" id="IPR029063">
    <property type="entry name" value="SAM-dependent_MTases_sf"/>
</dbReference>
<dbReference type="SUPFAM" id="SSF53335">
    <property type="entry name" value="S-adenosyl-L-methionine-dependent methyltransferases"/>
    <property type="match status" value="1"/>
</dbReference>
<sequence length="577" mass="64274">KITKTEEEWNQIFTSFRTDLPTIFRVTGGKNLGSLSSMIKILMTEQISNISCAVLIPNQKECVSIEQNNRGYLHVLLIESPDNNELVPPPQKISWSLPWTSVWIPHYLYLNIFRYPNGMAWEFHAPKQFIQKLAELKKSGEFVNTRGSLNDPAILLDACAAPCSETAQLVQSLYHSNPGLIPEGLIIANNSDYKRSHLLVHQSLRRLLSPSTMITNHAHAVMMALSGTTAQSGEIGHLQMEWAYMSITLLKPEGWIVYSTCSLNPRENEAVVSVALSQFPSMSIKDVLSKTLPVTKPCLATAGEKSEKGLSTNQGAELTSTKVAVANVVSSKQSTVQAPDAQSTVSIEVKVANDSTSKSATVELNKQPASLCPPTEIVESKQVKRAIPDKAAEILTDQPDSKRAKVELTSEGTVSTADTSKPLDNPFKEEPHIFLKSDNEEIKKCMCVTLFFVIKFFSLLHIREVIENNSHIQLRLICCGVKIFGRQDPSTSTAKDIKAADPDKFCKWRIVSDGIDFFQPYMGSKRVIQCHINVLKQLMRHNQQYPLITDLEDETFRDQVGKLGGSFNIPFPIRNFQ</sequence>
<feature type="non-terminal residue" evidence="4">
    <location>
        <position position="1"/>
    </location>
</feature>
<feature type="region of interest" description="Disordered" evidence="1">
    <location>
        <begin position="398"/>
        <end position="422"/>
    </location>
</feature>
<reference evidence="4 5" key="1">
    <citation type="submission" date="2017-12" db="EMBL/GenBank/DDBJ databases">
        <title>Gene loss provides genomic basis for host adaptation in cereal stripe rust fungi.</title>
        <authorList>
            <person name="Xia C."/>
        </authorList>
    </citation>
    <scope>NUCLEOTIDE SEQUENCE [LARGE SCALE GENOMIC DNA]</scope>
    <source>
        <strain evidence="4 5">93TX-2</strain>
    </source>
</reference>
<comment type="caution">
    <text evidence="4">The sequence shown here is derived from an EMBL/GenBank/DDBJ whole genome shotgun (WGS) entry which is preliminary data.</text>
</comment>
<dbReference type="InterPro" id="IPR057285">
    <property type="entry name" value="Pre-PUA_NSUN2"/>
</dbReference>
<reference evidence="5" key="3">
    <citation type="journal article" date="2018" name="Mol. Plant Microbe Interact.">
        <title>Genome sequence resources for the wheat stripe rust pathogen (Puccinia striiformis f. sp. tritici) and the barley stripe rust pathogen (Puccinia striiformis f. sp. hordei).</title>
        <authorList>
            <person name="Xia C."/>
            <person name="Wang M."/>
            <person name="Yin C."/>
            <person name="Cornejo O.E."/>
            <person name="Hulbert S.H."/>
            <person name="Chen X."/>
        </authorList>
    </citation>
    <scope>NUCLEOTIDE SEQUENCE [LARGE SCALE GENOMIC DNA]</scope>
    <source>
        <strain evidence="5">93TX-2</strain>
    </source>
</reference>
<dbReference type="PRINTS" id="PR02008">
    <property type="entry name" value="RCMTFAMILY"/>
</dbReference>
<evidence type="ECO:0000313" key="4">
    <source>
        <dbReference type="EMBL" id="POW08390.1"/>
    </source>
</evidence>
<dbReference type="GO" id="GO:0005634">
    <property type="term" value="C:nucleus"/>
    <property type="evidence" value="ECO:0007669"/>
    <property type="project" value="TreeGrafter"/>
</dbReference>
<protein>
    <submittedName>
        <fullName evidence="4">Uncharacterized protein</fullName>
    </submittedName>
</protein>